<protein>
    <submittedName>
        <fullName evidence="2">Uncharacterized protein</fullName>
    </submittedName>
</protein>
<dbReference type="EMBL" id="CP149782">
    <property type="protein sequence ID" value="WYF43450.1"/>
    <property type="molecule type" value="Genomic_DNA"/>
</dbReference>
<evidence type="ECO:0000313" key="2">
    <source>
        <dbReference type="EMBL" id="WYF43450.1"/>
    </source>
</evidence>
<keyword evidence="1" id="KW-0472">Membrane</keyword>
<feature type="transmembrane region" description="Helical" evidence="1">
    <location>
        <begin position="6"/>
        <end position="23"/>
    </location>
</feature>
<proteinExistence type="predicted"/>
<feature type="transmembrane region" description="Helical" evidence="1">
    <location>
        <begin position="35"/>
        <end position="65"/>
    </location>
</feature>
<keyword evidence="1" id="KW-0812">Transmembrane</keyword>
<keyword evidence="1" id="KW-1133">Transmembrane helix</keyword>
<dbReference type="RefSeq" id="WP_017869675.1">
    <property type="nucleotide sequence ID" value="NZ_CP149782.1"/>
</dbReference>
<dbReference type="AlphaFoldDB" id="A0AAU6PYP5"/>
<organism evidence="2">
    <name type="scientific">Deinococcus sp. VB142</name>
    <dbReference type="NCBI Taxonomy" id="3112952"/>
    <lineage>
        <taxon>Bacteria</taxon>
        <taxon>Thermotogati</taxon>
        <taxon>Deinococcota</taxon>
        <taxon>Deinococci</taxon>
        <taxon>Deinococcales</taxon>
        <taxon>Deinococcaceae</taxon>
        <taxon>Deinococcus</taxon>
    </lineage>
</organism>
<accession>A0AAU6PYP5</accession>
<gene>
    <name evidence="2" type="ORF">WDJ50_08400</name>
</gene>
<sequence length="111" mass="12562">MSLVILPILGIVISLILAFWFYAKKLPRKEASEAFAFHILLWMFFTVISFVIPIMPANLIFGIFYGNPDGFVDGVHLGFSLLLWLPVINAALMLLFLPSLIKLKLRSKKIP</sequence>
<name>A0AAU6PYP5_9DEIO</name>
<feature type="transmembrane region" description="Helical" evidence="1">
    <location>
        <begin position="77"/>
        <end position="101"/>
    </location>
</feature>
<reference evidence="2" key="1">
    <citation type="submission" date="2024-03" db="EMBL/GenBank/DDBJ databases">
        <title>Deinococcus weizhi sp. nov., isolated from human skin.</title>
        <authorList>
            <person name="Wei Z."/>
            <person name="Tian F."/>
            <person name="Yang C."/>
            <person name="Xin L.T."/>
            <person name="Wen Z.J."/>
            <person name="Lan K.C."/>
            <person name="Yu L."/>
            <person name="Zhe W."/>
            <person name="Dan F.D."/>
            <person name="Jun W."/>
            <person name="Rui Z."/>
            <person name="Yong X.J."/>
            <person name="Ting Y."/>
            <person name="Wei X."/>
            <person name="Xu Z.G."/>
            <person name="Xin Z."/>
            <person name="Dong F.G."/>
            <person name="Ni X.M."/>
            <person name="Zheng M.G."/>
            <person name="Chun Y."/>
            <person name="Qian W.X."/>
        </authorList>
    </citation>
    <scope>NUCLEOTIDE SEQUENCE</scope>
    <source>
        <strain evidence="2">VB142</strain>
    </source>
</reference>
<evidence type="ECO:0000256" key="1">
    <source>
        <dbReference type="SAM" id="Phobius"/>
    </source>
</evidence>
<dbReference type="GeneID" id="59165763"/>